<keyword evidence="6 9" id="KW-0812">Transmembrane</keyword>
<evidence type="ECO:0000256" key="2">
    <source>
        <dbReference type="ARBA" id="ARBA00010072"/>
    </source>
</evidence>
<accession>A0A1W9HW56</accession>
<dbReference type="Pfam" id="PF00528">
    <property type="entry name" value="BPD_transp_1"/>
    <property type="match status" value="1"/>
</dbReference>
<dbReference type="AlphaFoldDB" id="A0A1W9HW56"/>
<keyword evidence="5" id="KW-0997">Cell inner membrane</keyword>
<evidence type="ECO:0000313" key="12">
    <source>
        <dbReference type="Proteomes" id="UP000192872"/>
    </source>
</evidence>
<dbReference type="PROSITE" id="PS50928">
    <property type="entry name" value="ABC_TM1"/>
    <property type="match status" value="1"/>
</dbReference>
<gene>
    <name evidence="11" type="ORF">A4S15_10525</name>
</gene>
<comment type="similarity">
    <text evidence="2">Belongs to the binding-protein-dependent transport system permease family. HisMQ subfamily.</text>
</comment>
<dbReference type="InterPro" id="IPR000515">
    <property type="entry name" value="MetI-like"/>
</dbReference>
<evidence type="ECO:0000256" key="9">
    <source>
        <dbReference type="RuleBase" id="RU363032"/>
    </source>
</evidence>
<evidence type="ECO:0000256" key="1">
    <source>
        <dbReference type="ARBA" id="ARBA00004429"/>
    </source>
</evidence>
<feature type="domain" description="ABC transmembrane type-1" evidence="10">
    <location>
        <begin position="17"/>
        <end position="214"/>
    </location>
</feature>
<keyword evidence="4" id="KW-1003">Cell membrane</keyword>
<feature type="transmembrane region" description="Helical" evidence="9">
    <location>
        <begin position="55"/>
        <end position="73"/>
    </location>
</feature>
<keyword evidence="8 9" id="KW-0472">Membrane</keyword>
<dbReference type="RefSeq" id="WP_376801984.1">
    <property type="nucleotide sequence ID" value="NZ_DBNB01000034.1"/>
</dbReference>
<proteinExistence type="inferred from homology"/>
<comment type="subcellular location">
    <subcellularLocation>
        <location evidence="1">Cell inner membrane</location>
        <topology evidence="1">Multi-pass membrane protein</topology>
    </subcellularLocation>
    <subcellularLocation>
        <location evidence="9">Cell membrane</location>
        <topology evidence="9">Multi-pass membrane protein</topology>
    </subcellularLocation>
</comment>
<organism evidence="11 12">
    <name type="scientific">Candidatus Raskinella chloraquaticus</name>
    <dbReference type="NCBI Taxonomy" id="1951219"/>
    <lineage>
        <taxon>Bacteria</taxon>
        <taxon>Pseudomonadati</taxon>
        <taxon>Pseudomonadota</taxon>
        <taxon>Alphaproteobacteria</taxon>
        <taxon>Hyphomicrobiales</taxon>
        <taxon>Phreatobacteraceae</taxon>
        <taxon>Candidatus Raskinella</taxon>
    </lineage>
</organism>
<dbReference type="GO" id="GO:0006865">
    <property type="term" value="P:amino acid transport"/>
    <property type="evidence" value="ECO:0007669"/>
    <property type="project" value="TreeGrafter"/>
</dbReference>
<dbReference type="Proteomes" id="UP000192872">
    <property type="component" value="Unassembled WGS sequence"/>
</dbReference>
<dbReference type="PANTHER" id="PTHR30614">
    <property type="entry name" value="MEMBRANE COMPONENT OF AMINO ACID ABC TRANSPORTER"/>
    <property type="match status" value="1"/>
</dbReference>
<feature type="transmembrane region" description="Helical" evidence="9">
    <location>
        <begin position="26"/>
        <end position="43"/>
    </location>
</feature>
<dbReference type="Gene3D" id="1.10.3720.10">
    <property type="entry name" value="MetI-like"/>
    <property type="match status" value="1"/>
</dbReference>
<name>A0A1W9HW56_9HYPH</name>
<evidence type="ECO:0000313" key="11">
    <source>
        <dbReference type="EMBL" id="OQW51653.1"/>
    </source>
</evidence>
<dbReference type="GO" id="GO:0022857">
    <property type="term" value="F:transmembrane transporter activity"/>
    <property type="evidence" value="ECO:0007669"/>
    <property type="project" value="InterPro"/>
</dbReference>
<evidence type="ECO:0000256" key="4">
    <source>
        <dbReference type="ARBA" id="ARBA00022475"/>
    </source>
</evidence>
<reference evidence="11 12" key="1">
    <citation type="journal article" date="2017" name="Water Res.">
        <title>Comammox in drinking water systems.</title>
        <authorList>
            <person name="Wang Y."/>
            <person name="Ma L."/>
            <person name="Mao Y."/>
            <person name="Jiang X."/>
            <person name="Xia Y."/>
            <person name="Yu K."/>
            <person name="Li B."/>
            <person name="Zhang T."/>
        </authorList>
    </citation>
    <scope>NUCLEOTIDE SEQUENCE [LARGE SCALE GENOMIC DNA]</scope>
    <source>
        <strain evidence="11">SG_bin8</strain>
    </source>
</reference>
<dbReference type="NCBIfam" id="TIGR01726">
    <property type="entry name" value="HEQRo_perm_3TM"/>
    <property type="match status" value="1"/>
</dbReference>
<evidence type="ECO:0000256" key="8">
    <source>
        <dbReference type="ARBA" id="ARBA00023136"/>
    </source>
</evidence>
<feature type="transmembrane region" description="Helical" evidence="9">
    <location>
        <begin position="160"/>
        <end position="183"/>
    </location>
</feature>
<evidence type="ECO:0000259" key="10">
    <source>
        <dbReference type="PROSITE" id="PS50928"/>
    </source>
</evidence>
<evidence type="ECO:0000256" key="3">
    <source>
        <dbReference type="ARBA" id="ARBA00022448"/>
    </source>
</evidence>
<dbReference type="InterPro" id="IPR043429">
    <property type="entry name" value="ArtM/GltK/GlnP/TcyL/YhdX-like"/>
</dbReference>
<comment type="caution">
    <text evidence="11">The sequence shown here is derived from an EMBL/GenBank/DDBJ whole genome shotgun (WGS) entry which is preliminary data.</text>
</comment>
<dbReference type="InterPro" id="IPR035906">
    <property type="entry name" value="MetI-like_sf"/>
</dbReference>
<keyword evidence="3 9" id="KW-0813">Transport</keyword>
<dbReference type="InterPro" id="IPR010065">
    <property type="entry name" value="AA_ABC_transptr_permease_3TM"/>
</dbReference>
<sequence length="240" mass="26460">MDIAFLWSTLLAILPGVPTTLKLTAISVFIGLFLALALAAMRLSGHPLLVLPARAYVFVFRGTPLLVQIYLIYYGLAQFSVVRESLLWPFLREAYWCAILALTLNTGAYASEIVRGGLQSVPFGQIEAARAAGMSRLVMFRRIVAPLAIRQALPGYSNELILMIKSTSLASIITIFEISGLAYKVASETYRYIEVFFVAGLIYLSLNFAITRAIQALEHWLSPHLRPAPATPLLNELKAV</sequence>
<keyword evidence="7 9" id="KW-1133">Transmembrane helix</keyword>
<dbReference type="GO" id="GO:0043190">
    <property type="term" value="C:ATP-binding cassette (ABC) transporter complex"/>
    <property type="evidence" value="ECO:0007669"/>
    <property type="project" value="InterPro"/>
</dbReference>
<dbReference type="CDD" id="cd06261">
    <property type="entry name" value="TM_PBP2"/>
    <property type="match status" value="1"/>
</dbReference>
<feature type="transmembrane region" description="Helical" evidence="9">
    <location>
        <begin position="189"/>
        <end position="210"/>
    </location>
</feature>
<protein>
    <submittedName>
        <fullName evidence="11">ABC transporter permease</fullName>
    </submittedName>
</protein>
<evidence type="ECO:0000256" key="6">
    <source>
        <dbReference type="ARBA" id="ARBA00022692"/>
    </source>
</evidence>
<dbReference type="PANTHER" id="PTHR30614:SF10">
    <property type="entry name" value="ARGININE ABC TRANSPORTER PERMEASE PROTEIN ARTM"/>
    <property type="match status" value="1"/>
</dbReference>
<dbReference type="STRING" id="1827387.A4S15_10525"/>
<dbReference type="SUPFAM" id="SSF161098">
    <property type="entry name" value="MetI-like"/>
    <property type="match status" value="1"/>
</dbReference>
<dbReference type="EMBL" id="LWDL01000018">
    <property type="protein sequence ID" value="OQW51653.1"/>
    <property type="molecule type" value="Genomic_DNA"/>
</dbReference>
<evidence type="ECO:0000256" key="5">
    <source>
        <dbReference type="ARBA" id="ARBA00022519"/>
    </source>
</evidence>
<evidence type="ECO:0000256" key="7">
    <source>
        <dbReference type="ARBA" id="ARBA00022989"/>
    </source>
</evidence>